<dbReference type="PANTHER" id="PTHR28097">
    <property type="entry name" value="PHEROMONE A FACTOR RECEPTOR"/>
    <property type="match status" value="1"/>
</dbReference>
<proteinExistence type="inferred from homology"/>
<comment type="subcellular location">
    <subcellularLocation>
        <location evidence="1">Membrane</location>
        <topology evidence="1">Multi-pass membrane protein</topology>
    </subcellularLocation>
</comment>
<protein>
    <recommendedName>
        <fullName evidence="14">STE3-domain-containing protein</fullName>
    </recommendedName>
</protein>
<evidence type="ECO:0000313" key="13">
    <source>
        <dbReference type="Proteomes" id="UP000541558"/>
    </source>
</evidence>
<dbReference type="AlphaFoldDB" id="A0A8H5BLW4"/>
<dbReference type="InterPro" id="IPR001499">
    <property type="entry name" value="GPCR_STE3"/>
</dbReference>
<dbReference type="OrthoDB" id="2874149at2759"/>
<evidence type="ECO:0000256" key="2">
    <source>
        <dbReference type="ARBA" id="ARBA00011085"/>
    </source>
</evidence>
<keyword evidence="4 11" id="KW-0812">Transmembrane</keyword>
<name>A0A8H5BLW4_9AGAR</name>
<feature type="transmembrane region" description="Helical" evidence="11">
    <location>
        <begin position="35"/>
        <end position="55"/>
    </location>
</feature>
<reference evidence="12 13" key="1">
    <citation type="journal article" date="2020" name="ISME J.">
        <title>Uncovering the hidden diversity of litter-decomposition mechanisms in mushroom-forming fungi.</title>
        <authorList>
            <person name="Floudas D."/>
            <person name="Bentzer J."/>
            <person name="Ahren D."/>
            <person name="Johansson T."/>
            <person name="Persson P."/>
            <person name="Tunlid A."/>
        </authorList>
    </citation>
    <scope>NUCLEOTIDE SEQUENCE [LARGE SCALE GENOMIC DNA]</scope>
    <source>
        <strain evidence="12 13">CBS 175.51</strain>
    </source>
</reference>
<evidence type="ECO:0000256" key="5">
    <source>
        <dbReference type="ARBA" id="ARBA00022989"/>
    </source>
</evidence>
<dbReference type="Proteomes" id="UP000541558">
    <property type="component" value="Unassembled WGS sequence"/>
</dbReference>
<sequence>MAAQHPEFAPISILACLLVLLPLPWHWRARNVSTLAMIFWFFISNLTAAVDAIVWGDNVRLIIPVWCDITTKLMIGANIALPASCLCISIYLEQVASLRRAQSTLADKRKRQWFEAFMGFGLPIIFMGLHVIVQGHRYDLIEGYGCRPTTYYSIPAIFIVWIPPFIMALGSVVYSALALRHFVIRRLTFAAHLQANNSALNTTRYLRLVAMASVQMVGSITVTAYNIWFTAMAIPIRPWTNWADVHSDFWRIDQFLTRFTPSVVQRGFYVVWWMVPIPTFLFVAFFAFGKDAVDEYKKCIDWVTVKVFRMSKSDGKKKFVVGKGLSFVNPNYKSSSKANILPISKPVLQSTTSSDYTLPPSYDMSTSTDSNTRASMSSLGKTETTLHGHNIDKNYDEETPFEYHYQLRASAKFSTNFQQPKAIGSVSDFSILSPSTTVMGCSELTPKALDSGISYPSSTFPAQTRVPVPSYEDLANKPLPPSPTSAALSHAEMTEVVPEPTSASRLRPLLLLGQRENARRPVTYPSHEAERWTPEGAEDARR</sequence>
<comment type="similarity">
    <text evidence="2">Belongs to the G-protein coupled receptor 4 family.</text>
</comment>
<evidence type="ECO:0000256" key="1">
    <source>
        <dbReference type="ARBA" id="ARBA00004141"/>
    </source>
</evidence>
<accession>A0A8H5BLW4</accession>
<feature type="transmembrane region" description="Helical" evidence="11">
    <location>
        <begin position="153"/>
        <end position="177"/>
    </location>
</feature>
<evidence type="ECO:0000256" key="4">
    <source>
        <dbReference type="ARBA" id="ARBA00022692"/>
    </source>
</evidence>
<feature type="transmembrane region" description="Helical" evidence="11">
    <location>
        <begin position="6"/>
        <end position="23"/>
    </location>
</feature>
<evidence type="ECO:0000256" key="7">
    <source>
        <dbReference type="ARBA" id="ARBA00023136"/>
    </source>
</evidence>
<evidence type="ECO:0000256" key="3">
    <source>
        <dbReference type="ARBA" id="ARBA00022507"/>
    </source>
</evidence>
<evidence type="ECO:0008006" key="14">
    <source>
        <dbReference type="Google" id="ProtNLM"/>
    </source>
</evidence>
<evidence type="ECO:0000256" key="11">
    <source>
        <dbReference type="SAM" id="Phobius"/>
    </source>
</evidence>
<evidence type="ECO:0000256" key="9">
    <source>
        <dbReference type="ARBA" id="ARBA00023224"/>
    </source>
</evidence>
<feature type="transmembrane region" description="Helical" evidence="11">
    <location>
        <begin position="75"/>
        <end position="92"/>
    </location>
</feature>
<dbReference type="PANTHER" id="PTHR28097:SF1">
    <property type="entry name" value="PHEROMONE A FACTOR RECEPTOR"/>
    <property type="match status" value="1"/>
</dbReference>
<keyword evidence="5 11" id="KW-1133">Transmembrane helix</keyword>
<feature type="transmembrane region" description="Helical" evidence="11">
    <location>
        <begin position="113"/>
        <end position="133"/>
    </location>
</feature>
<dbReference type="PRINTS" id="PR00900">
    <property type="entry name" value="PHEROMONEAR"/>
</dbReference>
<dbReference type="InterPro" id="IPR001546">
    <property type="entry name" value="GPCR_Pheromne_A_rcpt"/>
</dbReference>
<dbReference type="EMBL" id="JAACJK010000163">
    <property type="protein sequence ID" value="KAF5325834.1"/>
    <property type="molecule type" value="Genomic_DNA"/>
</dbReference>
<keyword evidence="8" id="KW-0675">Receptor</keyword>
<dbReference type="GO" id="GO:0005886">
    <property type="term" value="C:plasma membrane"/>
    <property type="evidence" value="ECO:0007669"/>
    <property type="project" value="TreeGrafter"/>
</dbReference>
<feature type="compositionally biased region" description="Basic and acidic residues" evidence="10">
    <location>
        <begin position="527"/>
        <end position="542"/>
    </location>
</feature>
<dbReference type="PRINTS" id="PR00899">
    <property type="entry name" value="GPCRSTE3"/>
</dbReference>
<dbReference type="GO" id="GO:0004933">
    <property type="term" value="F:mating-type a-factor pheromone receptor activity"/>
    <property type="evidence" value="ECO:0007669"/>
    <property type="project" value="InterPro"/>
</dbReference>
<evidence type="ECO:0000256" key="10">
    <source>
        <dbReference type="SAM" id="MobiDB-lite"/>
    </source>
</evidence>
<keyword evidence="3" id="KW-0589">Pheromone response</keyword>
<evidence type="ECO:0000313" key="12">
    <source>
        <dbReference type="EMBL" id="KAF5325834.1"/>
    </source>
</evidence>
<keyword evidence="13" id="KW-1185">Reference proteome</keyword>
<dbReference type="CDD" id="cd14966">
    <property type="entry name" value="7tmD_STE3"/>
    <property type="match status" value="1"/>
</dbReference>
<comment type="caution">
    <text evidence="12">The sequence shown here is derived from an EMBL/GenBank/DDBJ whole genome shotgun (WGS) entry which is preliminary data.</text>
</comment>
<dbReference type="Pfam" id="PF02076">
    <property type="entry name" value="STE3"/>
    <property type="match status" value="1"/>
</dbReference>
<evidence type="ECO:0000256" key="8">
    <source>
        <dbReference type="ARBA" id="ARBA00023170"/>
    </source>
</evidence>
<gene>
    <name evidence="12" type="ORF">D9611_000620</name>
</gene>
<keyword evidence="7 11" id="KW-0472">Membrane</keyword>
<keyword evidence="9" id="KW-0807">Transducer</keyword>
<organism evidence="12 13">
    <name type="scientific">Ephemerocybe angulata</name>
    <dbReference type="NCBI Taxonomy" id="980116"/>
    <lineage>
        <taxon>Eukaryota</taxon>
        <taxon>Fungi</taxon>
        <taxon>Dikarya</taxon>
        <taxon>Basidiomycota</taxon>
        <taxon>Agaricomycotina</taxon>
        <taxon>Agaricomycetes</taxon>
        <taxon>Agaricomycetidae</taxon>
        <taxon>Agaricales</taxon>
        <taxon>Agaricineae</taxon>
        <taxon>Psathyrellaceae</taxon>
        <taxon>Ephemerocybe</taxon>
    </lineage>
</organism>
<keyword evidence="6" id="KW-0297">G-protein coupled receptor</keyword>
<dbReference type="GO" id="GO:0000750">
    <property type="term" value="P:pheromone-dependent signal transduction involved in conjugation with cellular fusion"/>
    <property type="evidence" value="ECO:0007669"/>
    <property type="project" value="TreeGrafter"/>
</dbReference>
<feature type="region of interest" description="Disordered" evidence="10">
    <location>
        <begin position="471"/>
        <end position="542"/>
    </location>
</feature>
<feature type="transmembrane region" description="Helical" evidence="11">
    <location>
        <begin position="208"/>
        <end position="228"/>
    </location>
</feature>
<feature type="transmembrane region" description="Helical" evidence="11">
    <location>
        <begin position="269"/>
        <end position="288"/>
    </location>
</feature>
<evidence type="ECO:0000256" key="6">
    <source>
        <dbReference type="ARBA" id="ARBA00023040"/>
    </source>
</evidence>